<gene>
    <name evidence="1" type="ORF">ABQG71_10930</name>
</gene>
<dbReference type="Proteomes" id="UP001467674">
    <property type="component" value="Unassembled WGS sequence"/>
</dbReference>
<dbReference type="RefSeq" id="WP_350385861.1">
    <property type="nucleotide sequence ID" value="NZ_JBEOME010000005.1"/>
</dbReference>
<protein>
    <submittedName>
        <fullName evidence="1">Uncharacterized protein</fullName>
    </submittedName>
</protein>
<name>A0ABV1S583_BACAB</name>
<reference evidence="1 2" key="1">
    <citation type="submission" date="2024-06" db="EMBL/GenBank/DDBJ databases">
        <title>Construction of an artificial bacterial consortium using nitrogen cycle bacteria from Cuatro Cienegas Basin and a mangrove forest.</title>
        <authorList>
            <person name="Aguilera-Najera D."/>
            <person name="Marquez-Cianci L."/>
            <person name="Martinez-Perez E."/>
            <person name="Rosas-Barrera M."/>
            <person name="Rodriguez-Cruz U.E."/>
            <person name="Tapia-Lopez R."/>
            <person name="Eguiarte L.E."/>
            <person name="Souza-Saldivar V."/>
        </authorList>
    </citation>
    <scope>NUCLEOTIDE SEQUENCE [LARGE SCALE GENOMIC DNA]</scope>
    <source>
        <strain evidence="1 2">S14-15</strain>
    </source>
</reference>
<dbReference type="EMBL" id="JBEOME010000005">
    <property type="protein sequence ID" value="MER3121705.1"/>
    <property type="molecule type" value="Genomic_DNA"/>
</dbReference>
<accession>A0ABV1S583</accession>
<comment type="caution">
    <text evidence="1">The sequence shown here is derived from an EMBL/GenBank/DDBJ whole genome shotgun (WGS) entry which is preliminary data.</text>
</comment>
<evidence type="ECO:0000313" key="2">
    <source>
        <dbReference type="Proteomes" id="UP001467674"/>
    </source>
</evidence>
<keyword evidence="2" id="KW-1185">Reference proteome</keyword>
<sequence>MAKKKQKRKSNLFIGEVYFGTEDREKLFTEAVAPYYTPVKKEKNKKNKEA</sequence>
<proteinExistence type="predicted"/>
<organism evidence="1 2">
    <name type="scientific">Bacillus altitudinis</name>
    <dbReference type="NCBI Taxonomy" id="293387"/>
    <lineage>
        <taxon>Bacteria</taxon>
        <taxon>Bacillati</taxon>
        <taxon>Bacillota</taxon>
        <taxon>Bacilli</taxon>
        <taxon>Bacillales</taxon>
        <taxon>Bacillaceae</taxon>
        <taxon>Bacillus</taxon>
    </lineage>
</organism>
<evidence type="ECO:0000313" key="1">
    <source>
        <dbReference type="EMBL" id="MER3121705.1"/>
    </source>
</evidence>